<evidence type="ECO:0008006" key="4">
    <source>
        <dbReference type="Google" id="ProtNLM"/>
    </source>
</evidence>
<name>A0AAN9ANP7_9CAEN</name>
<accession>A0AAN9ANP7</accession>
<evidence type="ECO:0000256" key="1">
    <source>
        <dbReference type="SAM" id="Phobius"/>
    </source>
</evidence>
<reference evidence="2 3" key="1">
    <citation type="submission" date="2024-02" db="EMBL/GenBank/DDBJ databases">
        <title>Chromosome-scale genome assembly of the rough periwinkle Littorina saxatilis.</title>
        <authorList>
            <person name="De Jode A."/>
            <person name="Faria R."/>
            <person name="Formenti G."/>
            <person name="Sims Y."/>
            <person name="Smith T.P."/>
            <person name="Tracey A."/>
            <person name="Wood J.M.D."/>
            <person name="Zagrodzka Z.B."/>
            <person name="Johannesson K."/>
            <person name="Butlin R.K."/>
            <person name="Leder E.H."/>
        </authorList>
    </citation>
    <scope>NUCLEOTIDE SEQUENCE [LARGE SCALE GENOMIC DNA]</scope>
    <source>
        <strain evidence="2">Snail1</strain>
        <tissue evidence="2">Muscle</tissue>
    </source>
</reference>
<dbReference type="Gene3D" id="1.20.1070.10">
    <property type="entry name" value="Rhodopsin 7-helix transmembrane proteins"/>
    <property type="match status" value="1"/>
</dbReference>
<dbReference type="EMBL" id="JBAMIC010000024">
    <property type="protein sequence ID" value="KAK7090356.1"/>
    <property type="molecule type" value="Genomic_DNA"/>
</dbReference>
<keyword evidence="3" id="KW-1185">Reference proteome</keyword>
<dbReference type="Proteomes" id="UP001374579">
    <property type="component" value="Unassembled WGS sequence"/>
</dbReference>
<organism evidence="2 3">
    <name type="scientific">Littorina saxatilis</name>
    <dbReference type="NCBI Taxonomy" id="31220"/>
    <lineage>
        <taxon>Eukaryota</taxon>
        <taxon>Metazoa</taxon>
        <taxon>Spiralia</taxon>
        <taxon>Lophotrochozoa</taxon>
        <taxon>Mollusca</taxon>
        <taxon>Gastropoda</taxon>
        <taxon>Caenogastropoda</taxon>
        <taxon>Littorinimorpha</taxon>
        <taxon>Littorinoidea</taxon>
        <taxon>Littorinidae</taxon>
        <taxon>Littorina</taxon>
    </lineage>
</organism>
<comment type="caution">
    <text evidence="2">The sequence shown here is derived from an EMBL/GenBank/DDBJ whole genome shotgun (WGS) entry which is preliminary data.</text>
</comment>
<keyword evidence="1" id="KW-0812">Transmembrane</keyword>
<protein>
    <recommendedName>
        <fullName evidence="4">G-protein coupled receptors family 1 profile domain-containing protein</fullName>
    </recommendedName>
</protein>
<sequence length="142" mass="15697">MLTLTTTHHYNNNDNDENNISMADSVDYGTTFILDDFTNDTTDNSSLSNMTGYYPHPGIIIQVLARFHLIALPTIAVLGIISNILSFCIFISKTLRRTSCSIYLAARSVSDTGFLLSLFISWLGDAMSVPVVHTIVVCQVRC</sequence>
<evidence type="ECO:0000313" key="2">
    <source>
        <dbReference type="EMBL" id="KAK7090356.1"/>
    </source>
</evidence>
<keyword evidence="1" id="KW-0472">Membrane</keyword>
<proteinExistence type="predicted"/>
<dbReference type="AlphaFoldDB" id="A0AAN9ANP7"/>
<dbReference type="SUPFAM" id="SSF81321">
    <property type="entry name" value="Family A G protein-coupled receptor-like"/>
    <property type="match status" value="1"/>
</dbReference>
<feature type="transmembrane region" description="Helical" evidence="1">
    <location>
        <begin position="104"/>
        <end position="124"/>
    </location>
</feature>
<evidence type="ECO:0000313" key="3">
    <source>
        <dbReference type="Proteomes" id="UP001374579"/>
    </source>
</evidence>
<keyword evidence="1" id="KW-1133">Transmembrane helix</keyword>
<gene>
    <name evidence="2" type="ORF">V1264_010164</name>
</gene>
<feature type="transmembrane region" description="Helical" evidence="1">
    <location>
        <begin position="70"/>
        <end position="92"/>
    </location>
</feature>